<comment type="caution">
    <text evidence="2">The sequence shown here is derived from an EMBL/GenBank/DDBJ whole genome shotgun (WGS) entry which is preliminary data.</text>
</comment>
<name>A0A9Q4G0R2_SALAG</name>
<organism evidence="2 3">
    <name type="scientific">Salipaludibacillus agaradhaerens</name>
    <name type="common">Bacillus agaradhaerens</name>
    <dbReference type="NCBI Taxonomy" id="76935"/>
    <lineage>
        <taxon>Bacteria</taxon>
        <taxon>Bacillati</taxon>
        <taxon>Bacillota</taxon>
        <taxon>Bacilli</taxon>
        <taxon>Bacillales</taxon>
        <taxon>Bacillaceae</taxon>
    </lineage>
</organism>
<evidence type="ECO:0000313" key="3">
    <source>
        <dbReference type="Proteomes" id="UP001057753"/>
    </source>
</evidence>
<evidence type="ECO:0000313" key="2">
    <source>
        <dbReference type="EMBL" id="MCR6098089.1"/>
    </source>
</evidence>
<dbReference type="EMBL" id="JABXYM010000001">
    <property type="protein sequence ID" value="MCR6098089.1"/>
    <property type="molecule type" value="Genomic_DNA"/>
</dbReference>
<keyword evidence="1" id="KW-0472">Membrane</keyword>
<proteinExistence type="predicted"/>
<protein>
    <submittedName>
        <fullName evidence="2">Uncharacterized protein</fullName>
    </submittedName>
</protein>
<keyword evidence="1" id="KW-0812">Transmembrane</keyword>
<dbReference type="Proteomes" id="UP001057753">
    <property type="component" value="Unassembled WGS sequence"/>
</dbReference>
<reference evidence="2" key="1">
    <citation type="submission" date="2020-06" db="EMBL/GenBank/DDBJ databases">
        <title>Insight into the genomes of haloalkaliphilic bacilli from Kenyan soda lakes.</title>
        <authorList>
            <person name="Mwirichia R."/>
            <person name="Villamizar G.C."/>
            <person name="Poehlein A."/>
            <person name="Mugweru J."/>
            <person name="Kipnyargis A."/>
            <person name="Kiplimo D."/>
            <person name="Orwa P."/>
            <person name="Daniel R."/>
        </authorList>
    </citation>
    <scope>NUCLEOTIDE SEQUENCE</scope>
    <source>
        <strain evidence="2">B1096_S55</strain>
    </source>
</reference>
<keyword evidence="3" id="KW-1185">Reference proteome</keyword>
<dbReference type="RefSeq" id="WP_257822466.1">
    <property type="nucleotide sequence ID" value="NZ_JABXYM010000001.1"/>
</dbReference>
<dbReference type="AlphaFoldDB" id="A0A9Q4G0R2"/>
<gene>
    <name evidence="2" type="ORF">HXA33_16235</name>
</gene>
<accession>A0A9Q4G0R2</accession>
<sequence>MNKIIKRCPLEVLPISLAALILIVIVTGIFLRDFVFLEVMSLLTIVCLLGSWAYDIRHGVFKKRRRGFPIKYTLIVGVFLLISFI</sequence>
<feature type="transmembrane region" description="Helical" evidence="1">
    <location>
        <begin position="68"/>
        <end position="84"/>
    </location>
</feature>
<keyword evidence="1" id="KW-1133">Transmembrane helix</keyword>
<feature type="transmembrane region" description="Helical" evidence="1">
    <location>
        <begin position="37"/>
        <end position="56"/>
    </location>
</feature>
<evidence type="ECO:0000256" key="1">
    <source>
        <dbReference type="SAM" id="Phobius"/>
    </source>
</evidence>
<feature type="transmembrane region" description="Helical" evidence="1">
    <location>
        <begin position="12"/>
        <end position="31"/>
    </location>
</feature>